<evidence type="ECO:0000259" key="2">
    <source>
        <dbReference type="Pfam" id="PF00248"/>
    </source>
</evidence>
<dbReference type="Proteomes" id="UP001527882">
    <property type="component" value="Unassembled WGS sequence"/>
</dbReference>
<evidence type="ECO:0000313" key="4">
    <source>
        <dbReference type="Proteomes" id="UP001527882"/>
    </source>
</evidence>
<keyword evidence="4" id="KW-1185">Reference proteome</keyword>
<name>A0ABT4Q5J6_9BACL</name>
<dbReference type="RefSeq" id="WP_269880566.1">
    <property type="nucleotide sequence ID" value="NZ_JAQAGZ010000004.1"/>
</dbReference>
<dbReference type="EMBL" id="JAQAGZ010000004">
    <property type="protein sequence ID" value="MCZ8512149.1"/>
    <property type="molecule type" value="Genomic_DNA"/>
</dbReference>
<dbReference type="InterPro" id="IPR020471">
    <property type="entry name" value="AKR"/>
</dbReference>
<feature type="domain" description="NADP-dependent oxidoreductase" evidence="2">
    <location>
        <begin position="16"/>
        <end position="314"/>
    </location>
</feature>
<dbReference type="Gene3D" id="3.20.20.100">
    <property type="entry name" value="NADP-dependent oxidoreductase domain"/>
    <property type="match status" value="1"/>
</dbReference>
<dbReference type="PANTHER" id="PTHR43364:SF4">
    <property type="entry name" value="NAD(P)-LINKED OXIDOREDUCTASE SUPERFAMILY PROTEIN"/>
    <property type="match status" value="1"/>
</dbReference>
<proteinExistence type="predicted"/>
<keyword evidence="1" id="KW-0560">Oxidoreductase</keyword>
<sequence>MEYVKLGKSGLKVSSISLGCWNFGSPNPRWGKPGKVNAEDSIRVIHAAIDMGINLFDNANRYTGGEAEEILGEAIKGRRHEIVIATKVHGEVGTGPNDKGQSRLHIIREVENSLRRLGTDYIDLYQAHGVDWDTPLEESLRAYDDLIRQGKVRYIGCSNFPAWVLAKSLWISDVNKIASYVSVQPNYSLANRVIEKELQPLCVDQGIGMILYSPMGGGILSGKYEELIPEGSRGYDEPAVAERARKFQNGVKQLKAIANELGKTPAQVSLNWIINRPAVSSAIMGVSNIDQLKENIGAVGWKLSEEHMQQLDEAFPV</sequence>
<accession>A0ABT4Q5J6</accession>
<dbReference type="Pfam" id="PF00248">
    <property type="entry name" value="Aldo_ket_red"/>
    <property type="match status" value="1"/>
</dbReference>
<evidence type="ECO:0000313" key="3">
    <source>
        <dbReference type="EMBL" id="MCZ8512149.1"/>
    </source>
</evidence>
<dbReference type="InterPro" id="IPR050523">
    <property type="entry name" value="AKR_Detox_Biosynth"/>
</dbReference>
<evidence type="ECO:0000256" key="1">
    <source>
        <dbReference type="ARBA" id="ARBA00023002"/>
    </source>
</evidence>
<protein>
    <submittedName>
        <fullName evidence="3">Aldo/keto reductase</fullName>
    </submittedName>
</protein>
<reference evidence="3 4" key="1">
    <citation type="submission" date="2022-12" db="EMBL/GenBank/DDBJ databases">
        <title>Draft genome sequence of Paenibacillus sp. dW9.</title>
        <authorList>
            <person name="Choi E.-W."/>
            <person name="Kim D.-U."/>
        </authorList>
    </citation>
    <scope>NUCLEOTIDE SEQUENCE [LARGE SCALE GENOMIC DNA]</scope>
    <source>
        <strain evidence="4">dW9</strain>
    </source>
</reference>
<dbReference type="PANTHER" id="PTHR43364">
    <property type="entry name" value="NADH-SPECIFIC METHYLGLYOXAL REDUCTASE-RELATED"/>
    <property type="match status" value="1"/>
</dbReference>
<dbReference type="PRINTS" id="PR00069">
    <property type="entry name" value="ALDKETRDTASE"/>
</dbReference>
<dbReference type="InterPro" id="IPR023210">
    <property type="entry name" value="NADP_OxRdtase_dom"/>
</dbReference>
<organism evidence="3 4">
    <name type="scientific">Paenibacillus gyeongsangnamensis</name>
    <dbReference type="NCBI Taxonomy" id="3388067"/>
    <lineage>
        <taxon>Bacteria</taxon>
        <taxon>Bacillati</taxon>
        <taxon>Bacillota</taxon>
        <taxon>Bacilli</taxon>
        <taxon>Bacillales</taxon>
        <taxon>Paenibacillaceae</taxon>
        <taxon>Paenibacillus</taxon>
    </lineage>
</organism>
<comment type="caution">
    <text evidence="3">The sequence shown here is derived from an EMBL/GenBank/DDBJ whole genome shotgun (WGS) entry which is preliminary data.</text>
</comment>
<dbReference type="SUPFAM" id="SSF51430">
    <property type="entry name" value="NAD(P)-linked oxidoreductase"/>
    <property type="match status" value="1"/>
</dbReference>
<dbReference type="InterPro" id="IPR036812">
    <property type="entry name" value="NAD(P)_OxRdtase_dom_sf"/>
</dbReference>
<gene>
    <name evidence="3" type="ORF">O9H85_06855</name>
</gene>
<dbReference type="CDD" id="cd19091">
    <property type="entry name" value="AKR_PsAKR"/>
    <property type="match status" value="1"/>
</dbReference>